<dbReference type="Proteomes" id="UP000035331">
    <property type="component" value="Chromosome"/>
</dbReference>
<organism evidence="1 2">
    <name type="scientific">Methanosarcina barkeri CM1</name>
    <dbReference type="NCBI Taxonomy" id="796385"/>
    <lineage>
        <taxon>Archaea</taxon>
        <taxon>Methanobacteriati</taxon>
        <taxon>Methanobacteriota</taxon>
        <taxon>Stenosarchaea group</taxon>
        <taxon>Methanomicrobia</taxon>
        <taxon>Methanosarcinales</taxon>
        <taxon>Methanosarcinaceae</taxon>
        <taxon>Methanosarcina</taxon>
    </lineage>
</organism>
<accession>A0A0G3CAG4</accession>
<evidence type="ECO:0000313" key="2">
    <source>
        <dbReference type="Proteomes" id="UP000035331"/>
    </source>
</evidence>
<name>A0A0G3CAG4_METBA</name>
<evidence type="ECO:0000313" key="1">
    <source>
        <dbReference type="EMBL" id="AKJ38994.1"/>
    </source>
</evidence>
<reference evidence="2" key="1">
    <citation type="submission" date="2014-06" db="EMBL/GenBank/DDBJ databases">
        <title>The complete genome sequence of Methanosarcina barkeri CM1.</title>
        <authorList>
            <consortium name="Pastoral Greenhouse Gas Research Consortium"/>
            <person name="Lambie S.C."/>
            <person name="Leahy S.C."/>
            <person name="Kelly W.J."/>
            <person name="Li D."/>
            <person name="Reilly K."/>
            <person name="Attwood G.T."/>
            <person name="Altermann E."/>
        </authorList>
    </citation>
    <scope>NUCLEOTIDE SEQUENCE [LARGE SCALE GENOMIC DNA]</scope>
    <source>
        <strain evidence="2">CM1</strain>
    </source>
</reference>
<reference evidence="1 2" key="2">
    <citation type="journal article" date="2015" name="Stand. Genomic Sci.">
        <title>The complete genome sequence of the rumen methanogen Methanosarcina barkeri CM1.</title>
        <authorList>
            <person name="Lambie S.C."/>
            <person name="Kelly W.J."/>
            <person name="Leahy S.C."/>
            <person name="Li D."/>
            <person name="Reilly K."/>
            <person name="McAllister T.A."/>
            <person name="Valle E.R."/>
            <person name="Attwood G.T."/>
            <person name="Altermann E."/>
        </authorList>
    </citation>
    <scope>NUCLEOTIDE SEQUENCE [LARGE SCALE GENOMIC DNA]</scope>
    <source>
        <strain evidence="1 2">CM1</strain>
    </source>
</reference>
<proteinExistence type="predicted"/>
<dbReference type="EMBL" id="CP008746">
    <property type="protein sequence ID" value="AKJ38994.1"/>
    <property type="molecule type" value="Genomic_DNA"/>
</dbReference>
<gene>
    <name evidence="1" type="ORF">MCM1_1972</name>
</gene>
<sequence>MILIGAKEQSDVSNIYQIYIKYISNIYQIYIKYISNIYQIYIKFEEVLCHRQIDNFTNRKYVIENVFLG</sequence>
<dbReference type="AlphaFoldDB" id="A0A0G3CAG4"/>
<dbReference type="PATRIC" id="fig|796385.3.peg.2443"/>
<protein>
    <submittedName>
        <fullName evidence="1">Uncharacterized protein</fullName>
    </submittedName>
</protein>